<dbReference type="GO" id="GO:0000287">
    <property type="term" value="F:magnesium ion binding"/>
    <property type="evidence" value="ECO:0007669"/>
    <property type="project" value="InterPro"/>
</dbReference>
<evidence type="ECO:0000256" key="8">
    <source>
        <dbReference type="SAM" id="MobiDB-lite"/>
    </source>
</evidence>
<comment type="cofactor">
    <cofactor evidence="1">
        <name>Mn(2+)</name>
        <dbReference type="ChEBI" id="CHEBI:29035"/>
    </cofactor>
</comment>
<comment type="cofactor">
    <cofactor evidence="2">
        <name>Mg(2+)</name>
        <dbReference type="ChEBI" id="CHEBI:18420"/>
    </cofactor>
</comment>
<name>A0A6H9XQ05_9CORY</name>
<dbReference type="SUPFAM" id="SSF55811">
    <property type="entry name" value="Nudix"/>
    <property type="match status" value="1"/>
</dbReference>
<dbReference type="CDD" id="cd03426">
    <property type="entry name" value="NUDIX_CoAse_Nudt7"/>
    <property type="match status" value="1"/>
</dbReference>
<keyword evidence="6" id="KW-0460">Magnesium</keyword>
<dbReference type="GeneID" id="84573408"/>
<dbReference type="InterPro" id="IPR015797">
    <property type="entry name" value="NUDIX_hydrolase-like_dom_sf"/>
</dbReference>
<gene>
    <name evidence="10" type="primary">nudL</name>
    <name evidence="10" type="ORF">NCTC10254_00118</name>
</gene>
<accession>A0A6H9XQ05</accession>
<protein>
    <submittedName>
        <fullName evidence="10">Nudix hydrolase nudL</fullName>
    </submittedName>
</protein>
<feature type="region of interest" description="Disordered" evidence="8">
    <location>
        <begin position="1"/>
        <end position="22"/>
    </location>
</feature>
<evidence type="ECO:0000313" key="11">
    <source>
        <dbReference type="Proteomes" id="UP000249886"/>
    </source>
</evidence>
<dbReference type="InterPro" id="IPR045121">
    <property type="entry name" value="CoAse"/>
</dbReference>
<dbReference type="GO" id="GO:0009132">
    <property type="term" value="P:nucleoside diphosphate metabolic process"/>
    <property type="evidence" value="ECO:0007669"/>
    <property type="project" value="InterPro"/>
</dbReference>
<dbReference type="InterPro" id="IPR000059">
    <property type="entry name" value="NUDIX_hydrolase_NudL_CS"/>
</dbReference>
<keyword evidence="5 10" id="KW-0378">Hydrolase</keyword>
<reference evidence="10 11" key="1">
    <citation type="submission" date="2018-06" db="EMBL/GenBank/DDBJ databases">
        <authorList>
            <consortium name="Pathogen Informatics"/>
            <person name="Doyle S."/>
        </authorList>
    </citation>
    <scope>NUCLEOTIDE SEQUENCE [LARGE SCALE GENOMIC DNA]</scope>
    <source>
        <strain evidence="10 11">NCTC10254</strain>
    </source>
</reference>
<dbReference type="InterPro" id="IPR000086">
    <property type="entry name" value="NUDIX_hydrolase_dom"/>
</dbReference>
<keyword evidence="4" id="KW-0479">Metal-binding</keyword>
<dbReference type="RefSeq" id="WP_005525226.1">
    <property type="nucleotide sequence ID" value="NZ_CAUSZY010000016.1"/>
</dbReference>
<feature type="domain" description="Nudix hydrolase" evidence="9">
    <location>
        <begin position="53"/>
        <end position="196"/>
    </location>
</feature>
<dbReference type="PANTHER" id="PTHR12992:SF11">
    <property type="entry name" value="MITOCHONDRIAL COENZYME A DIPHOSPHATASE NUDT8"/>
    <property type="match status" value="1"/>
</dbReference>
<dbReference type="GO" id="GO:0010945">
    <property type="term" value="F:coenzyme A diphosphatase activity"/>
    <property type="evidence" value="ECO:0007669"/>
    <property type="project" value="InterPro"/>
</dbReference>
<evidence type="ECO:0000256" key="5">
    <source>
        <dbReference type="ARBA" id="ARBA00022801"/>
    </source>
</evidence>
<dbReference type="PROSITE" id="PS01293">
    <property type="entry name" value="NUDIX_COA"/>
    <property type="match status" value="1"/>
</dbReference>
<dbReference type="Gene3D" id="3.90.79.10">
    <property type="entry name" value="Nucleoside Triphosphate Pyrophosphohydrolase"/>
    <property type="match status" value="1"/>
</dbReference>
<evidence type="ECO:0000256" key="6">
    <source>
        <dbReference type="ARBA" id="ARBA00022842"/>
    </source>
</evidence>
<evidence type="ECO:0000256" key="7">
    <source>
        <dbReference type="ARBA" id="ARBA00023211"/>
    </source>
</evidence>
<organism evidence="10 11">
    <name type="scientific">Corynebacterium matruchotii</name>
    <dbReference type="NCBI Taxonomy" id="43768"/>
    <lineage>
        <taxon>Bacteria</taxon>
        <taxon>Bacillati</taxon>
        <taxon>Actinomycetota</taxon>
        <taxon>Actinomycetes</taxon>
        <taxon>Mycobacteriales</taxon>
        <taxon>Corynebacteriaceae</taxon>
        <taxon>Corynebacterium</taxon>
    </lineage>
</organism>
<dbReference type="Proteomes" id="UP000249886">
    <property type="component" value="Unassembled WGS sequence"/>
</dbReference>
<dbReference type="PROSITE" id="PS51462">
    <property type="entry name" value="NUDIX"/>
    <property type="match status" value="1"/>
</dbReference>
<evidence type="ECO:0000256" key="3">
    <source>
        <dbReference type="ARBA" id="ARBA00006506"/>
    </source>
</evidence>
<dbReference type="GO" id="GO:0030145">
    <property type="term" value="F:manganese ion binding"/>
    <property type="evidence" value="ECO:0007669"/>
    <property type="project" value="InterPro"/>
</dbReference>
<evidence type="ECO:0000313" key="10">
    <source>
        <dbReference type="EMBL" id="SPW23761.1"/>
    </source>
</evidence>
<sequence length="248" mass="27595">MTHKQQRPDQPGTNIMLRPEDSPQWLTPLIGEIRSGEVDGTLRRKAGLSADSGPKKAAVLMLFDGQTTPTLPDDATILLTHRSPTMRSHSGQIAFPGGRVDATDINPVDTALREAWEETGLDRTKVTPLAQLGKIFIQASGYPVYPILAYWGKPGLHDNVRVVSPNEADEVFAAPIGELRDPMNRFTVSRGAWNGPAFRFNDYVIWGFTSNILDALIAHAGWELEWDREKHYDLAQTLAASRNNERHF</sequence>
<evidence type="ECO:0000256" key="1">
    <source>
        <dbReference type="ARBA" id="ARBA00001936"/>
    </source>
</evidence>
<comment type="similarity">
    <text evidence="3">Belongs to the Nudix hydrolase family. PCD1 subfamily.</text>
</comment>
<dbReference type="EMBL" id="UARK01000001">
    <property type="protein sequence ID" value="SPW23761.1"/>
    <property type="molecule type" value="Genomic_DNA"/>
</dbReference>
<evidence type="ECO:0000256" key="2">
    <source>
        <dbReference type="ARBA" id="ARBA00001946"/>
    </source>
</evidence>
<keyword evidence="7" id="KW-0464">Manganese</keyword>
<proteinExistence type="inferred from homology"/>
<dbReference type="Pfam" id="PF00293">
    <property type="entry name" value="NUDIX"/>
    <property type="match status" value="1"/>
</dbReference>
<evidence type="ECO:0000259" key="9">
    <source>
        <dbReference type="PROSITE" id="PS51462"/>
    </source>
</evidence>
<comment type="caution">
    <text evidence="10">The sequence shown here is derived from an EMBL/GenBank/DDBJ whole genome shotgun (WGS) entry which is preliminary data.</text>
</comment>
<dbReference type="PANTHER" id="PTHR12992">
    <property type="entry name" value="NUDIX HYDROLASE"/>
    <property type="match status" value="1"/>
</dbReference>
<dbReference type="AlphaFoldDB" id="A0A6H9XQ05"/>
<evidence type="ECO:0000256" key="4">
    <source>
        <dbReference type="ARBA" id="ARBA00022723"/>
    </source>
</evidence>